<dbReference type="Proteomes" id="UP000572051">
    <property type="component" value="Unassembled WGS sequence"/>
</dbReference>
<name>A0A7Z0JAA6_9ACTN</name>
<evidence type="ECO:0000313" key="7">
    <source>
        <dbReference type="Proteomes" id="UP000572051"/>
    </source>
</evidence>
<evidence type="ECO:0000256" key="3">
    <source>
        <dbReference type="ARBA" id="ARBA00023163"/>
    </source>
</evidence>
<dbReference type="Gene3D" id="1.10.357.10">
    <property type="entry name" value="Tetracycline Repressor, domain 2"/>
    <property type="match status" value="1"/>
</dbReference>
<keyword evidence="3" id="KW-0804">Transcription</keyword>
<dbReference type="GO" id="GO:0003677">
    <property type="term" value="F:DNA binding"/>
    <property type="evidence" value="ECO:0007669"/>
    <property type="project" value="UniProtKB-UniRule"/>
</dbReference>
<dbReference type="SUPFAM" id="SSF48498">
    <property type="entry name" value="Tetracyclin repressor-like, C-terminal domain"/>
    <property type="match status" value="1"/>
</dbReference>
<dbReference type="PANTHER" id="PTHR47506">
    <property type="entry name" value="TRANSCRIPTIONAL REGULATORY PROTEIN"/>
    <property type="match status" value="1"/>
</dbReference>
<dbReference type="PANTHER" id="PTHR47506:SF3">
    <property type="entry name" value="HTH-TYPE TRANSCRIPTIONAL REGULATOR LMRA"/>
    <property type="match status" value="1"/>
</dbReference>
<dbReference type="SUPFAM" id="SSF46689">
    <property type="entry name" value="Homeodomain-like"/>
    <property type="match status" value="1"/>
</dbReference>
<feature type="domain" description="HTH tetR-type" evidence="5">
    <location>
        <begin position="6"/>
        <end position="66"/>
    </location>
</feature>
<evidence type="ECO:0000256" key="2">
    <source>
        <dbReference type="ARBA" id="ARBA00023125"/>
    </source>
</evidence>
<dbReference type="AlphaFoldDB" id="A0A7Z0JAA6"/>
<gene>
    <name evidence="6" type="ORF">HNR10_002802</name>
</gene>
<dbReference type="InterPro" id="IPR001647">
    <property type="entry name" value="HTH_TetR"/>
</dbReference>
<dbReference type="InterPro" id="IPR036271">
    <property type="entry name" value="Tet_transcr_reg_TetR-rel_C_sf"/>
</dbReference>
<keyword evidence="7" id="KW-1185">Reference proteome</keyword>
<feature type="DNA-binding region" description="H-T-H motif" evidence="4">
    <location>
        <begin position="29"/>
        <end position="48"/>
    </location>
</feature>
<dbReference type="PROSITE" id="PS50977">
    <property type="entry name" value="HTH_TETR_2"/>
    <property type="match status" value="1"/>
</dbReference>
<comment type="caution">
    <text evidence="6">The sequence shown here is derived from an EMBL/GenBank/DDBJ whole genome shotgun (WGS) entry which is preliminary data.</text>
</comment>
<accession>A0A7Z0JAA6</accession>
<dbReference type="RefSeq" id="WP_179823813.1">
    <property type="nucleotide sequence ID" value="NZ_JACCFS010000001.1"/>
</dbReference>
<evidence type="ECO:0000259" key="5">
    <source>
        <dbReference type="PROSITE" id="PS50977"/>
    </source>
</evidence>
<dbReference type="Pfam" id="PF21993">
    <property type="entry name" value="TetR_C_13_2"/>
    <property type="match status" value="1"/>
</dbReference>
<keyword evidence="2 4" id="KW-0238">DNA-binding</keyword>
<dbReference type="EMBL" id="JACCFS010000001">
    <property type="protein sequence ID" value="NYJ34921.1"/>
    <property type="molecule type" value="Genomic_DNA"/>
</dbReference>
<evidence type="ECO:0000256" key="4">
    <source>
        <dbReference type="PROSITE-ProRule" id="PRU00335"/>
    </source>
</evidence>
<reference evidence="6 7" key="1">
    <citation type="submission" date="2020-07" db="EMBL/GenBank/DDBJ databases">
        <title>Sequencing the genomes of 1000 actinobacteria strains.</title>
        <authorList>
            <person name="Klenk H.-P."/>
        </authorList>
    </citation>
    <scope>NUCLEOTIDE SEQUENCE [LARGE SCALE GENOMIC DNA]</scope>
    <source>
        <strain evidence="6 7">DSM 44442</strain>
    </source>
</reference>
<proteinExistence type="predicted"/>
<sequence>MGTKGTATRSRLIEGARELLEAHGYAGTGLNQVLAASGAPRGSLYFHFPGGKDELVTAALETAGADVGAALAGLADDAPDAVALVQRMIDLFTTRMVESDFTKGCPIAAAAVDVAATNDRVHEVCTRVYSSWQRELAARFTVFGRAPEAADAQAWSALSLIEGAILLARATRSRAPLDRARASVALLLKDD</sequence>
<organism evidence="6 7">
    <name type="scientific">Nocardiopsis aegyptia</name>
    <dbReference type="NCBI Taxonomy" id="220378"/>
    <lineage>
        <taxon>Bacteria</taxon>
        <taxon>Bacillati</taxon>
        <taxon>Actinomycetota</taxon>
        <taxon>Actinomycetes</taxon>
        <taxon>Streptosporangiales</taxon>
        <taxon>Nocardiopsidaceae</taxon>
        <taxon>Nocardiopsis</taxon>
    </lineage>
</organism>
<dbReference type="InterPro" id="IPR009057">
    <property type="entry name" value="Homeodomain-like_sf"/>
</dbReference>
<dbReference type="InterPro" id="IPR054156">
    <property type="entry name" value="YxaF_TetR_C"/>
</dbReference>
<protein>
    <submittedName>
        <fullName evidence="6">TetR/AcrR family transcriptional repressor of lmrAB and yxaGH operons</fullName>
    </submittedName>
</protein>
<evidence type="ECO:0000256" key="1">
    <source>
        <dbReference type="ARBA" id="ARBA00023015"/>
    </source>
</evidence>
<keyword evidence="1" id="KW-0805">Transcription regulation</keyword>
<evidence type="ECO:0000313" key="6">
    <source>
        <dbReference type="EMBL" id="NYJ34921.1"/>
    </source>
</evidence>
<dbReference type="PRINTS" id="PR00455">
    <property type="entry name" value="HTHTETR"/>
</dbReference>
<dbReference type="Pfam" id="PF00440">
    <property type="entry name" value="TetR_N"/>
    <property type="match status" value="1"/>
</dbReference>